<dbReference type="GO" id="GO:0016020">
    <property type="term" value="C:membrane"/>
    <property type="evidence" value="ECO:0007669"/>
    <property type="project" value="UniProtKB-SubCell"/>
</dbReference>
<evidence type="ECO:0000313" key="8">
    <source>
        <dbReference type="Proteomes" id="UP000485058"/>
    </source>
</evidence>
<evidence type="ECO:0000256" key="2">
    <source>
        <dbReference type="ARBA" id="ARBA00022692"/>
    </source>
</evidence>
<organism evidence="7 8">
    <name type="scientific">Haematococcus lacustris</name>
    <name type="common">Green alga</name>
    <name type="synonym">Haematococcus pluvialis</name>
    <dbReference type="NCBI Taxonomy" id="44745"/>
    <lineage>
        <taxon>Eukaryota</taxon>
        <taxon>Viridiplantae</taxon>
        <taxon>Chlorophyta</taxon>
        <taxon>core chlorophytes</taxon>
        <taxon>Chlorophyceae</taxon>
        <taxon>CS clade</taxon>
        <taxon>Chlamydomonadales</taxon>
        <taxon>Haematococcaceae</taxon>
        <taxon>Haematococcus</taxon>
    </lineage>
</organism>
<feature type="non-terminal residue" evidence="7">
    <location>
        <position position="1"/>
    </location>
</feature>
<comment type="caution">
    <text evidence="7">The sequence shown here is derived from an EMBL/GenBank/DDBJ whole genome shotgun (WGS) entry which is preliminary data.</text>
</comment>
<evidence type="ECO:0000259" key="6">
    <source>
        <dbReference type="Pfam" id="PF00520"/>
    </source>
</evidence>
<dbReference type="GO" id="GO:0005216">
    <property type="term" value="F:monoatomic ion channel activity"/>
    <property type="evidence" value="ECO:0007669"/>
    <property type="project" value="InterPro"/>
</dbReference>
<protein>
    <recommendedName>
        <fullName evidence="6">Ion transport domain-containing protein</fullName>
    </recommendedName>
</protein>
<keyword evidence="4 5" id="KW-0472">Membrane</keyword>
<name>A0A6A0A3T7_HAELA</name>
<feature type="domain" description="Ion transport" evidence="6">
    <location>
        <begin position="2"/>
        <end position="57"/>
    </location>
</feature>
<dbReference type="InterPro" id="IPR005821">
    <property type="entry name" value="Ion_trans_dom"/>
</dbReference>
<sequence length="59" mass="6720">MYMRFGPFWLDLLATIPFVYLVAVAATPSLTQQDSSHSWIGILSLIRLIRLLRLVSLSK</sequence>
<comment type="subcellular location">
    <subcellularLocation>
        <location evidence="1">Membrane</location>
        <topology evidence="1">Multi-pass membrane protein</topology>
    </subcellularLocation>
</comment>
<proteinExistence type="predicted"/>
<reference evidence="7 8" key="1">
    <citation type="submission" date="2020-02" db="EMBL/GenBank/DDBJ databases">
        <title>Draft genome sequence of Haematococcus lacustris strain NIES-144.</title>
        <authorList>
            <person name="Morimoto D."/>
            <person name="Nakagawa S."/>
            <person name="Yoshida T."/>
            <person name="Sawayama S."/>
        </authorList>
    </citation>
    <scope>NUCLEOTIDE SEQUENCE [LARGE SCALE GENOMIC DNA]</scope>
    <source>
        <strain evidence="7 8">NIES-144</strain>
    </source>
</reference>
<evidence type="ECO:0000256" key="3">
    <source>
        <dbReference type="ARBA" id="ARBA00022989"/>
    </source>
</evidence>
<dbReference type="Gene3D" id="1.10.287.70">
    <property type="match status" value="1"/>
</dbReference>
<evidence type="ECO:0000256" key="4">
    <source>
        <dbReference type="ARBA" id="ARBA00023136"/>
    </source>
</evidence>
<dbReference type="EMBL" id="BLLF01002595">
    <property type="protein sequence ID" value="GFH24652.1"/>
    <property type="molecule type" value="Genomic_DNA"/>
</dbReference>
<keyword evidence="3 5" id="KW-1133">Transmembrane helix</keyword>
<dbReference type="AlphaFoldDB" id="A0A6A0A3T7"/>
<dbReference type="Pfam" id="PF00520">
    <property type="entry name" value="Ion_trans"/>
    <property type="match status" value="1"/>
</dbReference>
<dbReference type="Proteomes" id="UP000485058">
    <property type="component" value="Unassembled WGS sequence"/>
</dbReference>
<evidence type="ECO:0000256" key="1">
    <source>
        <dbReference type="ARBA" id="ARBA00004141"/>
    </source>
</evidence>
<dbReference type="SUPFAM" id="SSF81324">
    <property type="entry name" value="Voltage-gated potassium channels"/>
    <property type="match status" value="1"/>
</dbReference>
<keyword evidence="8" id="KW-1185">Reference proteome</keyword>
<keyword evidence="2 5" id="KW-0812">Transmembrane</keyword>
<gene>
    <name evidence="7" type="ORF">HaLaN_22487</name>
</gene>
<feature type="non-terminal residue" evidence="7">
    <location>
        <position position="59"/>
    </location>
</feature>
<accession>A0A6A0A3T7</accession>
<evidence type="ECO:0000313" key="7">
    <source>
        <dbReference type="EMBL" id="GFH24652.1"/>
    </source>
</evidence>
<feature type="transmembrane region" description="Helical" evidence="5">
    <location>
        <begin position="12"/>
        <end position="30"/>
    </location>
</feature>
<evidence type="ECO:0000256" key="5">
    <source>
        <dbReference type="SAM" id="Phobius"/>
    </source>
</evidence>